<proteinExistence type="predicted"/>
<protein>
    <submittedName>
        <fullName evidence="1">Uncharacterized protein</fullName>
    </submittedName>
</protein>
<organism evidence="1 2">
    <name type="scientific">Cymbomonas tetramitiformis</name>
    <dbReference type="NCBI Taxonomy" id="36881"/>
    <lineage>
        <taxon>Eukaryota</taxon>
        <taxon>Viridiplantae</taxon>
        <taxon>Chlorophyta</taxon>
        <taxon>Pyramimonadophyceae</taxon>
        <taxon>Pyramimonadales</taxon>
        <taxon>Pyramimonadaceae</taxon>
        <taxon>Cymbomonas</taxon>
    </lineage>
</organism>
<name>A0AAE0L760_9CHLO</name>
<sequence length="87" mass="9385">CMPLYSDGGLRGAQLAMDRSEEGQWLRKKVGELHGLLKAARREAATREQNNGITLEEARQLAKECVASTPFLATSVAPAMDGMPGVK</sequence>
<evidence type="ECO:0000313" key="2">
    <source>
        <dbReference type="Proteomes" id="UP001190700"/>
    </source>
</evidence>
<gene>
    <name evidence="1" type="ORF">CYMTET_17559</name>
</gene>
<keyword evidence="2" id="KW-1185">Reference proteome</keyword>
<accession>A0AAE0L760</accession>
<dbReference type="Proteomes" id="UP001190700">
    <property type="component" value="Unassembled WGS sequence"/>
</dbReference>
<evidence type="ECO:0000313" key="1">
    <source>
        <dbReference type="EMBL" id="KAK3274249.1"/>
    </source>
</evidence>
<reference evidence="1 2" key="1">
    <citation type="journal article" date="2015" name="Genome Biol. Evol.">
        <title>Comparative Genomics of a Bacterivorous Green Alga Reveals Evolutionary Causalities and Consequences of Phago-Mixotrophic Mode of Nutrition.</title>
        <authorList>
            <person name="Burns J.A."/>
            <person name="Paasch A."/>
            <person name="Narechania A."/>
            <person name="Kim E."/>
        </authorList>
    </citation>
    <scope>NUCLEOTIDE SEQUENCE [LARGE SCALE GENOMIC DNA]</scope>
    <source>
        <strain evidence="1 2">PLY_AMNH</strain>
    </source>
</reference>
<dbReference type="AlphaFoldDB" id="A0AAE0L760"/>
<feature type="non-terminal residue" evidence="1">
    <location>
        <position position="1"/>
    </location>
</feature>
<comment type="caution">
    <text evidence="1">The sequence shown here is derived from an EMBL/GenBank/DDBJ whole genome shotgun (WGS) entry which is preliminary data.</text>
</comment>
<dbReference type="EMBL" id="LGRX02007835">
    <property type="protein sequence ID" value="KAK3274249.1"/>
    <property type="molecule type" value="Genomic_DNA"/>
</dbReference>